<evidence type="ECO:0000313" key="2">
    <source>
        <dbReference type="Proteomes" id="UP001140066"/>
    </source>
</evidence>
<evidence type="ECO:0000313" key="1">
    <source>
        <dbReference type="EMBL" id="KAJ2767321.1"/>
    </source>
</evidence>
<gene>
    <name evidence="1" type="ORF">GGI18_005822</name>
</gene>
<accession>A0ACC1JUG2</accession>
<protein>
    <submittedName>
        <fullName evidence="1">Uncharacterized protein</fullName>
    </submittedName>
</protein>
<keyword evidence="2" id="KW-1185">Reference proteome</keyword>
<dbReference type="EMBL" id="JANBUK010003472">
    <property type="protein sequence ID" value="KAJ2767321.1"/>
    <property type="molecule type" value="Genomic_DNA"/>
</dbReference>
<name>A0ACC1JUG2_9FUNG</name>
<comment type="caution">
    <text evidence="1">The sequence shown here is derived from an EMBL/GenBank/DDBJ whole genome shotgun (WGS) entry which is preliminary data.</text>
</comment>
<sequence length="278" mass="29714">MPRSSSIASTSASGMSAYQSYDLTEESDSYYYDRDDDLMRDGAHTPSKSSESEDPAKSATELNSLADQLEHLSSMLRVQSDARRKRPRLCYRCRQKGHMASDCPLPADATVPTQQPRERMGLASPHPPHTPSPRSNTVSSSPSALPWRASSVALYNNIVGSRNGTQSSRNASGSVTPNRRNTQSGSVSIVTGSAQGIGKCLAEALVSRGGKVVLGDIQDKGSDVADELNAKYGMRVAVFHKCDVRSPHSLQALVSQAVGEFGTLDIFINAASTHGTTP</sequence>
<dbReference type="Proteomes" id="UP001140066">
    <property type="component" value="Unassembled WGS sequence"/>
</dbReference>
<organism evidence="1 2">
    <name type="scientific">Coemansia linderi</name>
    <dbReference type="NCBI Taxonomy" id="2663919"/>
    <lineage>
        <taxon>Eukaryota</taxon>
        <taxon>Fungi</taxon>
        <taxon>Fungi incertae sedis</taxon>
        <taxon>Zoopagomycota</taxon>
        <taxon>Kickxellomycotina</taxon>
        <taxon>Kickxellomycetes</taxon>
        <taxon>Kickxellales</taxon>
        <taxon>Kickxellaceae</taxon>
        <taxon>Coemansia</taxon>
    </lineage>
</organism>
<proteinExistence type="predicted"/>
<feature type="non-terminal residue" evidence="1">
    <location>
        <position position="278"/>
    </location>
</feature>
<reference evidence="1" key="1">
    <citation type="submission" date="2022-07" db="EMBL/GenBank/DDBJ databases">
        <title>Phylogenomic reconstructions and comparative analyses of Kickxellomycotina fungi.</title>
        <authorList>
            <person name="Reynolds N.K."/>
            <person name="Stajich J.E."/>
            <person name="Barry K."/>
            <person name="Grigoriev I.V."/>
            <person name="Crous P."/>
            <person name="Smith M.E."/>
        </authorList>
    </citation>
    <scope>NUCLEOTIDE SEQUENCE</scope>
    <source>
        <strain evidence="1">BCRC 34191</strain>
    </source>
</reference>